<comment type="caution">
    <text evidence="8">The sequence shown here is derived from an EMBL/GenBank/DDBJ whole genome shotgun (WGS) entry which is preliminary data.</text>
</comment>
<keyword evidence="5 7" id="KW-0456">Lyase</keyword>
<comment type="function">
    <text evidence="7">Functions as a peptidoglycan terminase that cleaves nascent peptidoglycan strands endolytically to terminate their elongation.</text>
</comment>
<dbReference type="Gene3D" id="3.30.1490.480">
    <property type="entry name" value="Endolytic murein transglycosylase"/>
    <property type="match status" value="1"/>
</dbReference>
<dbReference type="Pfam" id="PF02618">
    <property type="entry name" value="YceG"/>
    <property type="match status" value="1"/>
</dbReference>
<gene>
    <name evidence="7" type="primary">mltG</name>
    <name evidence="8" type="ORF">A3A02_01895</name>
</gene>
<dbReference type="GO" id="GO:0008932">
    <property type="term" value="F:lytic endotransglycosylase activity"/>
    <property type="evidence" value="ECO:0007669"/>
    <property type="project" value="UniProtKB-UniRule"/>
</dbReference>
<keyword evidence="4 7" id="KW-0472">Membrane</keyword>
<dbReference type="EMBL" id="MHIM01000034">
    <property type="protein sequence ID" value="OGY51540.1"/>
    <property type="molecule type" value="Genomic_DNA"/>
</dbReference>
<evidence type="ECO:0000256" key="5">
    <source>
        <dbReference type="ARBA" id="ARBA00023239"/>
    </source>
</evidence>
<dbReference type="CDD" id="cd08010">
    <property type="entry name" value="MltG_like"/>
    <property type="match status" value="1"/>
</dbReference>
<dbReference type="PANTHER" id="PTHR30518:SF2">
    <property type="entry name" value="ENDOLYTIC MUREIN TRANSGLYCOSYLASE"/>
    <property type="match status" value="1"/>
</dbReference>
<dbReference type="PANTHER" id="PTHR30518">
    <property type="entry name" value="ENDOLYTIC MUREIN TRANSGLYCOSYLASE"/>
    <property type="match status" value="1"/>
</dbReference>
<evidence type="ECO:0000313" key="9">
    <source>
        <dbReference type="Proteomes" id="UP000177376"/>
    </source>
</evidence>
<comment type="similarity">
    <text evidence="7">Belongs to the transglycosylase MltG family.</text>
</comment>
<dbReference type="GO" id="GO:0009252">
    <property type="term" value="P:peptidoglycan biosynthetic process"/>
    <property type="evidence" value="ECO:0007669"/>
    <property type="project" value="UniProtKB-UniRule"/>
</dbReference>
<reference evidence="8 9" key="1">
    <citation type="journal article" date="2016" name="Nat. Commun.">
        <title>Thousands of microbial genomes shed light on interconnected biogeochemical processes in an aquifer system.</title>
        <authorList>
            <person name="Anantharaman K."/>
            <person name="Brown C.T."/>
            <person name="Hug L.A."/>
            <person name="Sharon I."/>
            <person name="Castelle C.J."/>
            <person name="Probst A.J."/>
            <person name="Thomas B.C."/>
            <person name="Singh A."/>
            <person name="Wilkins M.J."/>
            <person name="Karaoz U."/>
            <person name="Brodie E.L."/>
            <person name="Williams K.H."/>
            <person name="Hubbard S.S."/>
            <person name="Banfield J.F."/>
        </authorList>
    </citation>
    <scope>NUCLEOTIDE SEQUENCE [LARGE SCALE GENOMIC DNA]</scope>
</reference>
<evidence type="ECO:0000256" key="7">
    <source>
        <dbReference type="HAMAP-Rule" id="MF_02065"/>
    </source>
</evidence>
<keyword evidence="1 7" id="KW-1003">Cell membrane</keyword>
<dbReference type="NCBIfam" id="TIGR00247">
    <property type="entry name" value="endolytic transglycosylase MltG"/>
    <property type="match status" value="1"/>
</dbReference>
<dbReference type="AlphaFoldDB" id="A0A1G1YIK2"/>
<dbReference type="InterPro" id="IPR003770">
    <property type="entry name" value="MLTG-like"/>
</dbReference>
<dbReference type="HAMAP" id="MF_02065">
    <property type="entry name" value="MltG"/>
    <property type="match status" value="1"/>
</dbReference>
<accession>A0A1G1YIK2</accession>
<dbReference type="GO" id="GO:0005886">
    <property type="term" value="C:plasma membrane"/>
    <property type="evidence" value="ECO:0007669"/>
    <property type="project" value="UniProtKB-UniRule"/>
</dbReference>
<keyword evidence="3 7" id="KW-1133">Transmembrane helix</keyword>
<feature type="site" description="Important for catalytic activity" evidence="7">
    <location>
        <position position="218"/>
    </location>
</feature>
<dbReference type="Proteomes" id="UP000177376">
    <property type="component" value="Unassembled WGS sequence"/>
</dbReference>
<name>A0A1G1YIK2_9BACT</name>
<evidence type="ECO:0000256" key="4">
    <source>
        <dbReference type="ARBA" id="ARBA00023136"/>
    </source>
</evidence>
<keyword evidence="6 7" id="KW-0961">Cell wall biogenesis/degradation</keyword>
<protein>
    <recommendedName>
        <fullName evidence="7">Endolytic murein transglycosylase</fullName>
        <ecNumber evidence="7">4.2.2.29</ecNumber>
    </recommendedName>
    <alternativeName>
        <fullName evidence="7">Peptidoglycan lytic transglycosylase</fullName>
    </alternativeName>
    <alternativeName>
        <fullName evidence="7">Peptidoglycan polymerization terminase</fullName>
    </alternativeName>
</protein>
<evidence type="ECO:0000256" key="2">
    <source>
        <dbReference type="ARBA" id="ARBA00022692"/>
    </source>
</evidence>
<proteinExistence type="inferred from homology"/>
<keyword evidence="2 7" id="KW-0812">Transmembrane</keyword>
<evidence type="ECO:0000256" key="1">
    <source>
        <dbReference type="ARBA" id="ARBA00022475"/>
    </source>
</evidence>
<evidence type="ECO:0000256" key="3">
    <source>
        <dbReference type="ARBA" id="ARBA00022989"/>
    </source>
</evidence>
<dbReference type="EC" id="4.2.2.29" evidence="7"/>
<sequence length="331" mass="37411">MKKLLFLVIIIIVASFFYFFWLVSTPVSAQKTPVYFMVEPGQTLAEVAQNLEVAGLIKSSLAFKIYAKIRGWQSRLIAGNHLLAKNMASREILRLLISRDNLKNERSITVIEGWRLEEIADYLAANNIVAKKDFLAAALTTDWQNQYGFLKGVETKTLEGFLFPDTYRLFLNATAKDIVKKMLDNFDHKLTDQMRSDLTQAGRNILAVVNLASIIEKEVPKNEDKKMVADIFLKRLKANIALQSDATINYLTQKGQVQPTLADLAIDSPYNTYKYRGLPPGPIANPGLGSIEAVIYPTKNSYYYFLTTDNGTVIYSQTYEEHLANKAKYLN</sequence>
<organism evidence="8 9">
    <name type="scientific">Candidatus Buchananbacteria bacterium RIFCSPLOWO2_01_FULL_39_33</name>
    <dbReference type="NCBI Taxonomy" id="1797543"/>
    <lineage>
        <taxon>Bacteria</taxon>
        <taxon>Candidatus Buchananiibacteriota</taxon>
    </lineage>
</organism>
<dbReference type="GO" id="GO:0071555">
    <property type="term" value="P:cell wall organization"/>
    <property type="evidence" value="ECO:0007669"/>
    <property type="project" value="UniProtKB-KW"/>
</dbReference>
<evidence type="ECO:0000256" key="6">
    <source>
        <dbReference type="ARBA" id="ARBA00023316"/>
    </source>
</evidence>
<comment type="catalytic activity">
    <reaction evidence="7">
        <text>a peptidoglycan chain = a peptidoglycan chain with N-acetyl-1,6-anhydromuramyl-[peptide] at the reducing end + a peptidoglycan chain with N-acetylglucosamine at the non-reducing end.</text>
        <dbReference type="EC" id="4.2.2.29"/>
    </reaction>
</comment>
<evidence type="ECO:0000313" key="8">
    <source>
        <dbReference type="EMBL" id="OGY51540.1"/>
    </source>
</evidence>